<evidence type="ECO:0000256" key="2">
    <source>
        <dbReference type="SAM" id="MobiDB-lite"/>
    </source>
</evidence>
<dbReference type="OrthoDB" id="10415757at2759"/>
<organism evidence="3 4">
    <name type="scientific">Rhizoclosmatium globosum</name>
    <dbReference type="NCBI Taxonomy" id="329046"/>
    <lineage>
        <taxon>Eukaryota</taxon>
        <taxon>Fungi</taxon>
        <taxon>Fungi incertae sedis</taxon>
        <taxon>Chytridiomycota</taxon>
        <taxon>Chytridiomycota incertae sedis</taxon>
        <taxon>Chytridiomycetes</taxon>
        <taxon>Chytridiales</taxon>
        <taxon>Chytriomycetaceae</taxon>
        <taxon>Rhizoclosmatium</taxon>
    </lineage>
</organism>
<accession>A0A1Y2B6D7</accession>
<feature type="region of interest" description="Disordered" evidence="2">
    <location>
        <begin position="222"/>
        <end position="262"/>
    </location>
</feature>
<evidence type="ECO:0000256" key="1">
    <source>
        <dbReference type="SAM" id="Coils"/>
    </source>
</evidence>
<protein>
    <submittedName>
        <fullName evidence="3">Uncharacterized protein</fullName>
    </submittedName>
</protein>
<feature type="coiled-coil region" evidence="1">
    <location>
        <begin position="280"/>
        <end position="307"/>
    </location>
</feature>
<keyword evidence="4" id="KW-1185">Reference proteome</keyword>
<proteinExistence type="predicted"/>
<dbReference type="AlphaFoldDB" id="A0A1Y2B6D7"/>
<evidence type="ECO:0000313" key="3">
    <source>
        <dbReference type="EMBL" id="ORY30100.1"/>
    </source>
</evidence>
<feature type="compositionally biased region" description="Polar residues" evidence="2">
    <location>
        <begin position="253"/>
        <end position="262"/>
    </location>
</feature>
<feature type="compositionally biased region" description="Low complexity" evidence="2">
    <location>
        <begin position="226"/>
        <end position="242"/>
    </location>
</feature>
<reference evidence="3 4" key="1">
    <citation type="submission" date="2016-07" db="EMBL/GenBank/DDBJ databases">
        <title>Pervasive Adenine N6-methylation of Active Genes in Fungi.</title>
        <authorList>
            <consortium name="DOE Joint Genome Institute"/>
            <person name="Mondo S.J."/>
            <person name="Dannebaum R.O."/>
            <person name="Kuo R.C."/>
            <person name="Labutti K."/>
            <person name="Haridas S."/>
            <person name="Kuo A."/>
            <person name="Salamov A."/>
            <person name="Ahrendt S.R."/>
            <person name="Lipzen A."/>
            <person name="Sullivan W."/>
            <person name="Andreopoulos W.B."/>
            <person name="Clum A."/>
            <person name="Lindquist E."/>
            <person name="Daum C."/>
            <person name="Ramamoorthy G.K."/>
            <person name="Gryganskyi A."/>
            <person name="Culley D."/>
            <person name="Magnuson J.K."/>
            <person name="James T.Y."/>
            <person name="O'Malley M.A."/>
            <person name="Stajich J.E."/>
            <person name="Spatafora J.W."/>
            <person name="Visel A."/>
            <person name="Grigoriev I.V."/>
        </authorList>
    </citation>
    <scope>NUCLEOTIDE SEQUENCE [LARGE SCALE GENOMIC DNA]</scope>
    <source>
        <strain evidence="3 4">JEL800</strain>
    </source>
</reference>
<dbReference type="EMBL" id="MCGO01000084">
    <property type="protein sequence ID" value="ORY30100.1"/>
    <property type="molecule type" value="Genomic_DNA"/>
</dbReference>
<evidence type="ECO:0000313" key="4">
    <source>
        <dbReference type="Proteomes" id="UP000193642"/>
    </source>
</evidence>
<comment type="caution">
    <text evidence="3">The sequence shown here is derived from an EMBL/GenBank/DDBJ whole genome shotgun (WGS) entry which is preliminary data.</text>
</comment>
<sequence>MDATDTNSSDNSLLQFVEKLVSEAEEVHHESFEESHQSETHLLVHHNQFQPIPTNQKPGLLELFRTKATRLSQSNSSLETAANVAATANAVLKSDALIIKRQNTELRNRLKRARSFVSEISNLEKQRLREPATRVVGEVEWTPQLDAAVLNKSGYDGVMKDWKAKASSLASVGTATDSSTNHTEINEYIQAGINTLTKNPTTPELSIGGRFFRPSISFDGSGIVNPSPSSATTTSTTTPSATVKNPSAKRQRTNSGKNSSTDTNKLVLLESMAVLSTARVTALKQQYEIIKKEKDEREQKYKRLLDLCDGSKYNENGPSLDALLKIVFRPEK</sequence>
<dbReference type="Proteomes" id="UP000193642">
    <property type="component" value="Unassembled WGS sequence"/>
</dbReference>
<name>A0A1Y2B6D7_9FUNG</name>
<keyword evidence="1" id="KW-0175">Coiled coil</keyword>
<gene>
    <name evidence="3" type="ORF">BCR33DRAFT_772271</name>
</gene>